<dbReference type="PANTHER" id="PTHR43776">
    <property type="entry name" value="TRANSPORT ATP-BINDING PROTEIN"/>
    <property type="match status" value="1"/>
</dbReference>
<reference evidence="5 6" key="1">
    <citation type="submission" date="2020-04" db="EMBL/GenBank/DDBJ databases">
        <title>Staphylococcus species from domestic dog.</title>
        <authorList>
            <person name="Paterson G.K."/>
        </authorList>
    </citation>
    <scope>NUCLEOTIDE SEQUENCE [LARGE SCALE GENOMIC DNA]</scope>
    <source>
        <strain evidence="5 6">H16/1A</strain>
    </source>
</reference>
<keyword evidence="6" id="KW-1185">Reference proteome</keyword>
<dbReference type="InterPro" id="IPR003593">
    <property type="entry name" value="AAA+_ATPase"/>
</dbReference>
<gene>
    <name evidence="5" type="ORF">HHH54_02390</name>
</gene>
<dbReference type="PROSITE" id="PS00211">
    <property type="entry name" value="ABC_TRANSPORTER_1"/>
    <property type="match status" value="1"/>
</dbReference>
<name>A0ABS0T6S7_9STAP</name>
<dbReference type="PROSITE" id="PS50893">
    <property type="entry name" value="ABC_TRANSPORTER_2"/>
    <property type="match status" value="1"/>
</dbReference>
<dbReference type="EMBL" id="JABANU010000004">
    <property type="protein sequence ID" value="MBI5974447.1"/>
    <property type="molecule type" value="Genomic_DNA"/>
</dbReference>
<comment type="caution">
    <text evidence="5">The sequence shown here is derived from an EMBL/GenBank/DDBJ whole genome shotgun (WGS) entry which is preliminary data.</text>
</comment>
<dbReference type="InterPro" id="IPR017871">
    <property type="entry name" value="ABC_transporter-like_CS"/>
</dbReference>
<organism evidence="5 6">
    <name type="scientific">Staphylococcus canis</name>
    <dbReference type="NCBI Taxonomy" id="2724942"/>
    <lineage>
        <taxon>Bacteria</taxon>
        <taxon>Bacillati</taxon>
        <taxon>Bacillota</taxon>
        <taxon>Bacilli</taxon>
        <taxon>Bacillales</taxon>
        <taxon>Staphylococcaceae</taxon>
        <taxon>Staphylococcus</taxon>
    </lineage>
</organism>
<evidence type="ECO:0000313" key="5">
    <source>
        <dbReference type="EMBL" id="MBI5974447.1"/>
    </source>
</evidence>
<sequence length="232" mass="25839">MLSIQHVNFSYAEQPILSDVTFEVSPSEIVGIVGVSGSGKSTLGNLILNELTPDSGTISSTFDLVLPIFQHAAYAFNPKLTIHASLEEAVRYQKQHQSQIQAYRDRLMNQMGLPQTLLSQRPGGLSGGQLQRFNVIRTLMLKPDLLICDEVTANLDVVAEAKMAEELKRYAEEPGRTMLLISHDIAFLQNIVDRMIVLKAGRLVDDFPISQLFEASRHPATQELIQIYTDML</sequence>
<dbReference type="InterPro" id="IPR003439">
    <property type="entry name" value="ABC_transporter-like_ATP-bd"/>
</dbReference>
<keyword evidence="1" id="KW-0813">Transport</keyword>
<dbReference type="InterPro" id="IPR050319">
    <property type="entry name" value="ABC_transp_ATP-bind"/>
</dbReference>
<evidence type="ECO:0000313" key="6">
    <source>
        <dbReference type="Proteomes" id="UP000751852"/>
    </source>
</evidence>
<feature type="domain" description="ABC transporter" evidence="4">
    <location>
        <begin position="2"/>
        <end position="225"/>
    </location>
</feature>
<keyword evidence="2" id="KW-0547">Nucleotide-binding</keyword>
<dbReference type="Gene3D" id="3.40.50.300">
    <property type="entry name" value="P-loop containing nucleotide triphosphate hydrolases"/>
    <property type="match status" value="1"/>
</dbReference>
<evidence type="ECO:0000256" key="1">
    <source>
        <dbReference type="ARBA" id="ARBA00022448"/>
    </source>
</evidence>
<evidence type="ECO:0000256" key="3">
    <source>
        <dbReference type="ARBA" id="ARBA00022840"/>
    </source>
</evidence>
<evidence type="ECO:0000256" key="2">
    <source>
        <dbReference type="ARBA" id="ARBA00022741"/>
    </source>
</evidence>
<dbReference type="Proteomes" id="UP000751852">
    <property type="component" value="Unassembled WGS sequence"/>
</dbReference>
<dbReference type="RefSeq" id="WP_198617237.1">
    <property type="nucleotide sequence ID" value="NZ_JABANU010000004.1"/>
</dbReference>
<evidence type="ECO:0000259" key="4">
    <source>
        <dbReference type="PROSITE" id="PS50893"/>
    </source>
</evidence>
<dbReference type="Pfam" id="PF00005">
    <property type="entry name" value="ABC_tran"/>
    <property type="match status" value="1"/>
</dbReference>
<dbReference type="SUPFAM" id="SSF52540">
    <property type="entry name" value="P-loop containing nucleoside triphosphate hydrolases"/>
    <property type="match status" value="1"/>
</dbReference>
<dbReference type="GO" id="GO:0005524">
    <property type="term" value="F:ATP binding"/>
    <property type="evidence" value="ECO:0007669"/>
    <property type="project" value="UniProtKB-KW"/>
</dbReference>
<protein>
    <submittedName>
        <fullName evidence="5">ATP-binding cassette domain-containing protein</fullName>
    </submittedName>
</protein>
<proteinExistence type="predicted"/>
<dbReference type="SMART" id="SM00382">
    <property type="entry name" value="AAA"/>
    <property type="match status" value="1"/>
</dbReference>
<accession>A0ABS0T6S7</accession>
<dbReference type="InterPro" id="IPR027417">
    <property type="entry name" value="P-loop_NTPase"/>
</dbReference>
<keyword evidence="3 5" id="KW-0067">ATP-binding</keyword>